<protein>
    <submittedName>
        <fullName evidence="2">L-ascorbate metabolism protein UlaG, beta-lactamase superfamily</fullName>
    </submittedName>
</protein>
<dbReference type="NCBIfam" id="NF001911">
    <property type="entry name" value="PRK00685.1"/>
    <property type="match status" value="1"/>
</dbReference>
<dbReference type="Pfam" id="PF12706">
    <property type="entry name" value="Lactamase_B_2"/>
    <property type="match status" value="1"/>
</dbReference>
<proteinExistence type="predicted"/>
<gene>
    <name evidence="2" type="ORF">SAMN02927916_2237</name>
</gene>
<dbReference type="PANTHER" id="PTHR43546">
    <property type="entry name" value="UPF0173 METAL-DEPENDENT HYDROLASE MJ1163-RELATED"/>
    <property type="match status" value="1"/>
</dbReference>
<dbReference type="InterPro" id="IPR036866">
    <property type="entry name" value="RibonucZ/Hydroxyglut_hydro"/>
</dbReference>
<organism evidence="2 3">
    <name type="scientific">Flavobacterium anhuiense</name>
    <dbReference type="NCBI Taxonomy" id="459526"/>
    <lineage>
        <taxon>Bacteria</taxon>
        <taxon>Pseudomonadati</taxon>
        <taxon>Bacteroidota</taxon>
        <taxon>Flavobacteriia</taxon>
        <taxon>Flavobacteriales</taxon>
        <taxon>Flavobacteriaceae</taxon>
        <taxon>Flavobacterium</taxon>
    </lineage>
</organism>
<dbReference type="EMBL" id="FMVC01000003">
    <property type="protein sequence ID" value="SCY47815.1"/>
    <property type="molecule type" value="Genomic_DNA"/>
</dbReference>
<name>A0ABY0LPV6_9FLAO</name>
<evidence type="ECO:0000313" key="2">
    <source>
        <dbReference type="EMBL" id="SCY47815.1"/>
    </source>
</evidence>
<dbReference type="InterPro" id="IPR001279">
    <property type="entry name" value="Metallo-B-lactamas"/>
</dbReference>
<accession>A0ABY0LPV6</accession>
<keyword evidence="3" id="KW-1185">Reference proteome</keyword>
<dbReference type="Gene3D" id="3.60.15.10">
    <property type="entry name" value="Ribonuclease Z/Hydroxyacylglutathione hydrolase-like"/>
    <property type="match status" value="1"/>
</dbReference>
<dbReference type="PANTHER" id="PTHR43546:SF3">
    <property type="entry name" value="UPF0173 METAL-DEPENDENT HYDROLASE MJ1163"/>
    <property type="match status" value="1"/>
</dbReference>
<dbReference type="SUPFAM" id="SSF56281">
    <property type="entry name" value="Metallo-hydrolase/oxidoreductase"/>
    <property type="match status" value="1"/>
</dbReference>
<comment type="caution">
    <text evidence="2">The sequence shown here is derived from an EMBL/GenBank/DDBJ whole genome shotgun (WGS) entry which is preliminary data.</text>
</comment>
<sequence length="268" mass="29973">MELLGKDISTPFFKIKSISYNKLLACFLEKQSSLLTDLKRFTMKITYYGHSCFSVYANEKHILFDPFITPNELAKEVDVDAIKADYIFISHAHYDHILDVERIAKNTGAKVLGNFEIYNWLLKNGIENAHPINPGGKFDFDFGTVKCVVAQHPSSFMDGSYGGIACGFVLTTSDGNFYYSGDTALTLDMQLIPKFTKLDFAVFPIGDGLTMGIEEAIEASKLVGVKKILGVHYDTFGFIVMDHQKALDAFKDDSLQLFLPKINSTIEI</sequence>
<evidence type="ECO:0000313" key="3">
    <source>
        <dbReference type="Proteomes" id="UP000199307"/>
    </source>
</evidence>
<feature type="domain" description="Metallo-beta-lactamase" evidence="1">
    <location>
        <begin position="49"/>
        <end position="232"/>
    </location>
</feature>
<dbReference type="SMART" id="SM00849">
    <property type="entry name" value="Lactamase_B"/>
    <property type="match status" value="1"/>
</dbReference>
<dbReference type="InterPro" id="IPR050114">
    <property type="entry name" value="UPF0173_UPF0282_UlaG_hydrolase"/>
</dbReference>
<reference evidence="2 3" key="1">
    <citation type="submission" date="2016-10" db="EMBL/GenBank/DDBJ databases">
        <authorList>
            <person name="Varghese N."/>
            <person name="Submissions S."/>
        </authorList>
    </citation>
    <scope>NUCLEOTIDE SEQUENCE [LARGE SCALE GENOMIC DNA]</scope>
    <source>
        <strain evidence="2 3">CGMCC 1.6859</strain>
    </source>
</reference>
<evidence type="ECO:0000259" key="1">
    <source>
        <dbReference type="SMART" id="SM00849"/>
    </source>
</evidence>
<dbReference type="Proteomes" id="UP000199307">
    <property type="component" value="Unassembled WGS sequence"/>
</dbReference>